<keyword evidence="6" id="KW-0136">Cellulose degradation</keyword>
<comment type="catalytic activity">
    <reaction evidence="14">
        <text>[(1-&gt;4)-beta-D-glucosyl]n+m + reduced acceptor + O2 = 4-dehydro-beta-D-glucosyl-[(1-&gt;4)-beta-D-glucosyl]n-1 + [(1-&gt;4)-beta-D-glucosyl]m + acceptor + H2O.</text>
        <dbReference type="EC" id="1.14.99.56"/>
    </reaction>
</comment>
<dbReference type="InterPro" id="IPR005103">
    <property type="entry name" value="AA9_LPMO"/>
</dbReference>
<evidence type="ECO:0000256" key="2">
    <source>
        <dbReference type="ARBA" id="ARBA00004613"/>
    </source>
</evidence>
<evidence type="ECO:0000256" key="3">
    <source>
        <dbReference type="ARBA" id="ARBA00022525"/>
    </source>
</evidence>
<evidence type="ECO:0000256" key="11">
    <source>
        <dbReference type="ARBA" id="ARBA00023277"/>
    </source>
</evidence>
<keyword evidence="10" id="KW-1015">Disulfide bond</keyword>
<dbReference type="GO" id="GO:0005576">
    <property type="term" value="C:extracellular region"/>
    <property type="evidence" value="ECO:0007669"/>
    <property type="project" value="UniProtKB-SubCell"/>
</dbReference>
<keyword evidence="11" id="KW-0119">Carbohydrate metabolism</keyword>
<evidence type="ECO:0000313" key="18">
    <source>
        <dbReference type="EMBL" id="KAK0752442.1"/>
    </source>
</evidence>
<keyword evidence="18" id="KW-0378">Hydrolase</keyword>
<dbReference type="InterPro" id="IPR049892">
    <property type="entry name" value="AA9"/>
</dbReference>
<evidence type="ECO:0000256" key="1">
    <source>
        <dbReference type="ARBA" id="ARBA00001973"/>
    </source>
</evidence>
<evidence type="ECO:0000256" key="7">
    <source>
        <dbReference type="ARBA" id="ARBA00023002"/>
    </source>
</evidence>
<feature type="domain" description="Auxiliary Activity family 9 catalytic" evidence="17">
    <location>
        <begin position="24"/>
        <end position="215"/>
    </location>
</feature>
<dbReference type="PANTHER" id="PTHR33353">
    <property type="entry name" value="PUTATIVE (AFU_ORTHOLOGUE AFUA_1G12560)-RELATED"/>
    <property type="match status" value="1"/>
</dbReference>
<evidence type="ECO:0000313" key="19">
    <source>
        <dbReference type="Proteomes" id="UP001172155"/>
    </source>
</evidence>
<dbReference type="GO" id="GO:0046872">
    <property type="term" value="F:metal ion binding"/>
    <property type="evidence" value="ECO:0007669"/>
    <property type="project" value="UniProtKB-KW"/>
</dbReference>
<gene>
    <name evidence="18" type="ORF">B0T18DRAFT_426908</name>
</gene>
<dbReference type="EC" id="1.14.99.56" evidence="15"/>
<evidence type="ECO:0000256" key="14">
    <source>
        <dbReference type="ARBA" id="ARBA00045077"/>
    </source>
</evidence>
<evidence type="ECO:0000259" key="17">
    <source>
        <dbReference type="Pfam" id="PF03443"/>
    </source>
</evidence>
<keyword evidence="5 16" id="KW-0732">Signal</keyword>
<protein>
    <recommendedName>
        <fullName evidence="15">lytic cellulose monooxygenase (C4-dehydrogenating)</fullName>
        <ecNumber evidence="15">1.14.99.56</ecNumber>
    </recommendedName>
</protein>
<keyword evidence="3" id="KW-0964">Secreted</keyword>
<evidence type="ECO:0000256" key="16">
    <source>
        <dbReference type="SAM" id="SignalP"/>
    </source>
</evidence>
<sequence>MLVSLTLVVATALSASAHYTFPRVAGGGDWQHVRRADNFQSNGFVGNVNSEQMRCFQSNHQGAQATLTVAAGSSVPYHASQGVYHPGPMAFYMARVPDGQSVSSWKGDGAVWFKIYHEQPGFGQQLTWGSSNKATFSAPIPSCIKAGNYLLRAEHLGLHSAGSPGGAQFYISCAQLEVTGGGSTEPPNKVSFPGAYQANHPGIQININWPIPTSYKNPGPDVFKC</sequence>
<dbReference type="EMBL" id="JAUKUD010000002">
    <property type="protein sequence ID" value="KAK0752442.1"/>
    <property type="molecule type" value="Genomic_DNA"/>
</dbReference>
<keyword evidence="8" id="KW-0186">Copper</keyword>
<comment type="caution">
    <text evidence="18">The sequence shown here is derived from an EMBL/GenBank/DDBJ whole genome shotgun (WGS) entry which is preliminary data.</text>
</comment>
<dbReference type="GO" id="GO:0004497">
    <property type="term" value="F:monooxygenase activity"/>
    <property type="evidence" value="ECO:0007669"/>
    <property type="project" value="UniProtKB-KW"/>
</dbReference>
<comment type="subcellular location">
    <subcellularLocation>
        <location evidence="2">Secreted</location>
    </subcellularLocation>
</comment>
<accession>A0AA40F722</accession>
<proteinExistence type="inferred from homology"/>
<evidence type="ECO:0000256" key="10">
    <source>
        <dbReference type="ARBA" id="ARBA00023157"/>
    </source>
</evidence>
<evidence type="ECO:0000256" key="15">
    <source>
        <dbReference type="ARBA" id="ARBA00047174"/>
    </source>
</evidence>
<comment type="similarity">
    <text evidence="13">Belongs to the polysaccharide monooxygenase AA9 family.</text>
</comment>
<evidence type="ECO:0000256" key="6">
    <source>
        <dbReference type="ARBA" id="ARBA00023001"/>
    </source>
</evidence>
<keyword evidence="4" id="KW-0479">Metal-binding</keyword>
<dbReference type="Gene3D" id="2.70.50.70">
    <property type="match status" value="1"/>
</dbReference>
<dbReference type="GO" id="GO:0030245">
    <property type="term" value="P:cellulose catabolic process"/>
    <property type="evidence" value="ECO:0007669"/>
    <property type="project" value="UniProtKB-KW"/>
</dbReference>
<reference evidence="18" key="1">
    <citation type="submission" date="2023-06" db="EMBL/GenBank/DDBJ databases">
        <title>Genome-scale phylogeny and comparative genomics of the fungal order Sordariales.</title>
        <authorList>
            <consortium name="Lawrence Berkeley National Laboratory"/>
            <person name="Hensen N."/>
            <person name="Bonometti L."/>
            <person name="Westerberg I."/>
            <person name="Brannstrom I.O."/>
            <person name="Guillou S."/>
            <person name="Cros-Aarteil S."/>
            <person name="Calhoun S."/>
            <person name="Haridas S."/>
            <person name="Kuo A."/>
            <person name="Mondo S."/>
            <person name="Pangilinan J."/>
            <person name="Riley R."/>
            <person name="LaButti K."/>
            <person name="Andreopoulos B."/>
            <person name="Lipzen A."/>
            <person name="Chen C."/>
            <person name="Yanf M."/>
            <person name="Daum C."/>
            <person name="Ng V."/>
            <person name="Clum A."/>
            <person name="Steindorff A."/>
            <person name="Ohm R."/>
            <person name="Martin F."/>
            <person name="Silar P."/>
            <person name="Natvig D."/>
            <person name="Lalanne C."/>
            <person name="Gautier V."/>
            <person name="Ament-velasquez S.L."/>
            <person name="Kruys A."/>
            <person name="Hutchinson M.I."/>
            <person name="Powell A.J."/>
            <person name="Barry K."/>
            <person name="Miller A.N."/>
            <person name="Grigoriev I.V."/>
            <person name="Debuchy R."/>
            <person name="Gladieux P."/>
            <person name="Thoren M.H."/>
            <person name="Johannesson H."/>
        </authorList>
    </citation>
    <scope>NUCLEOTIDE SEQUENCE</scope>
    <source>
        <strain evidence="18">SMH3187-1</strain>
    </source>
</reference>
<feature type="signal peptide" evidence="16">
    <location>
        <begin position="1"/>
        <end position="17"/>
    </location>
</feature>
<feature type="chain" id="PRO_5041281337" description="lytic cellulose monooxygenase (C4-dehydrogenating)" evidence="16">
    <location>
        <begin position="18"/>
        <end position="225"/>
    </location>
</feature>
<keyword evidence="19" id="KW-1185">Reference proteome</keyword>
<dbReference type="CDD" id="cd21175">
    <property type="entry name" value="LPMO_AA9"/>
    <property type="match status" value="1"/>
</dbReference>
<evidence type="ECO:0000256" key="13">
    <source>
        <dbReference type="ARBA" id="ARBA00044502"/>
    </source>
</evidence>
<dbReference type="Pfam" id="PF03443">
    <property type="entry name" value="AA9"/>
    <property type="match status" value="1"/>
</dbReference>
<evidence type="ECO:0000256" key="4">
    <source>
        <dbReference type="ARBA" id="ARBA00022723"/>
    </source>
</evidence>
<evidence type="ECO:0000256" key="9">
    <source>
        <dbReference type="ARBA" id="ARBA00023033"/>
    </source>
</evidence>
<evidence type="ECO:0000256" key="5">
    <source>
        <dbReference type="ARBA" id="ARBA00022729"/>
    </source>
</evidence>
<dbReference type="GO" id="GO:0016787">
    <property type="term" value="F:hydrolase activity"/>
    <property type="evidence" value="ECO:0007669"/>
    <property type="project" value="UniProtKB-KW"/>
</dbReference>
<organism evidence="18 19">
    <name type="scientific">Schizothecium vesticola</name>
    <dbReference type="NCBI Taxonomy" id="314040"/>
    <lineage>
        <taxon>Eukaryota</taxon>
        <taxon>Fungi</taxon>
        <taxon>Dikarya</taxon>
        <taxon>Ascomycota</taxon>
        <taxon>Pezizomycotina</taxon>
        <taxon>Sordariomycetes</taxon>
        <taxon>Sordariomycetidae</taxon>
        <taxon>Sordariales</taxon>
        <taxon>Schizotheciaceae</taxon>
        <taxon>Schizothecium</taxon>
    </lineage>
</organism>
<evidence type="ECO:0000256" key="8">
    <source>
        <dbReference type="ARBA" id="ARBA00023008"/>
    </source>
</evidence>
<dbReference type="Proteomes" id="UP001172155">
    <property type="component" value="Unassembled WGS sequence"/>
</dbReference>
<evidence type="ECO:0000256" key="12">
    <source>
        <dbReference type="ARBA" id="ARBA00023326"/>
    </source>
</evidence>
<comment type="cofactor">
    <cofactor evidence="1">
        <name>Cu(2+)</name>
        <dbReference type="ChEBI" id="CHEBI:29036"/>
    </cofactor>
</comment>
<dbReference type="PANTHER" id="PTHR33353:SF3">
    <property type="entry name" value="ENDOGLUCANASE II"/>
    <property type="match status" value="1"/>
</dbReference>
<keyword evidence="9" id="KW-0503">Monooxygenase</keyword>
<dbReference type="AlphaFoldDB" id="A0AA40F722"/>
<keyword evidence="12" id="KW-0624">Polysaccharide degradation</keyword>
<keyword evidence="7" id="KW-0560">Oxidoreductase</keyword>
<name>A0AA40F722_9PEZI</name>